<gene>
    <name evidence="2" type="ORF">NCTC8139_00379</name>
</gene>
<accession>A0ABD7UXZ1</accession>
<dbReference type="Proteomes" id="UP000360750">
    <property type="component" value="Unassembled WGS sequence"/>
</dbReference>
<dbReference type="EMBL" id="CAACYD010000003">
    <property type="protein sequence ID" value="VFA81323.1"/>
    <property type="molecule type" value="Genomic_DNA"/>
</dbReference>
<name>A0ABD7UXZ1_9ACTN</name>
<reference evidence="2 3" key="1">
    <citation type="submission" date="2019-02" db="EMBL/GenBank/DDBJ databases">
        <authorList>
            <consortium name="Pathogen Informatics"/>
        </authorList>
    </citation>
    <scope>NUCLEOTIDE SEQUENCE [LARGE SCALE GENOMIC DNA]</scope>
    <source>
        <strain evidence="2 3">3012STDY6756503</strain>
    </source>
</reference>
<comment type="caution">
    <text evidence="2">The sequence shown here is derived from an EMBL/GenBank/DDBJ whole genome shotgun (WGS) entry which is preliminary data.</text>
</comment>
<evidence type="ECO:0000313" key="3">
    <source>
        <dbReference type="Proteomes" id="UP000360750"/>
    </source>
</evidence>
<dbReference type="AlphaFoldDB" id="A0ABD7UXZ1"/>
<organism evidence="2 3">
    <name type="scientific">Gordonia paraffinivorans</name>
    <dbReference type="NCBI Taxonomy" id="175628"/>
    <lineage>
        <taxon>Bacteria</taxon>
        <taxon>Bacillati</taxon>
        <taxon>Actinomycetota</taxon>
        <taxon>Actinomycetes</taxon>
        <taxon>Mycobacteriales</taxon>
        <taxon>Gordoniaceae</taxon>
        <taxon>Gordonia</taxon>
    </lineage>
</organism>
<feature type="compositionally biased region" description="Low complexity" evidence="1">
    <location>
        <begin position="292"/>
        <end position="304"/>
    </location>
</feature>
<evidence type="ECO:0000256" key="1">
    <source>
        <dbReference type="SAM" id="MobiDB-lite"/>
    </source>
</evidence>
<sequence>MQGYGNRQRPPVRLPLPAGSWRPAHFGRILGGFATVAAATLVTVAGCSLPTDTAPSRIVIPTTDPLSTITEVESATATSSTTREDRAENLPDWTIGRVVALAPRVDNSRFHQGAVTPDSPIQESSGFHFSTPDRSVNCSTGTSGTGALACRINDDAGAGRSSRANRPTATSGACEWASDYVILSSDGPQRGACANRYPVLYRSTIVDYGHTISVSRFSCLVERVGLFCLESRSKSGFAVTPDGYRPIYSADRAPEDLVPLSDEETDISTRGATPITPTTRATDATSRDRTRPTLPTSTSTEPTR</sequence>
<feature type="compositionally biased region" description="Low complexity" evidence="1">
    <location>
        <begin position="268"/>
        <end position="284"/>
    </location>
</feature>
<proteinExistence type="predicted"/>
<feature type="region of interest" description="Disordered" evidence="1">
    <location>
        <begin position="255"/>
        <end position="304"/>
    </location>
</feature>
<evidence type="ECO:0000313" key="2">
    <source>
        <dbReference type="EMBL" id="VFA81323.1"/>
    </source>
</evidence>
<protein>
    <submittedName>
        <fullName evidence="2">Uncharacterized protein</fullName>
    </submittedName>
</protein>